<reference evidence="1" key="1">
    <citation type="submission" date="2023-07" db="EMBL/GenBank/DDBJ databases">
        <title>draft genome sequence of fig (Ficus carica).</title>
        <authorList>
            <person name="Takahashi T."/>
            <person name="Nishimura K."/>
        </authorList>
    </citation>
    <scope>NUCLEOTIDE SEQUENCE</scope>
</reference>
<comment type="caution">
    <text evidence="1">The sequence shown here is derived from an EMBL/GenBank/DDBJ whole genome shotgun (WGS) entry which is preliminary data.</text>
</comment>
<accession>A0AA88E1D0</accession>
<proteinExistence type="predicted"/>
<sequence length="100" mass="11455">MQTGLEVKKLVGGVEWKDFEVVCFAIVQRWREIIAMRNTSDHLKNFILRIEALNLNGNTADDKGRRIESRILLGCSTDPICQMAAEDSNRELWSMAMVEK</sequence>
<dbReference type="EMBL" id="BTGU01000265">
    <property type="protein sequence ID" value="GMN65843.1"/>
    <property type="molecule type" value="Genomic_DNA"/>
</dbReference>
<dbReference type="AlphaFoldDB" id="A0AA88E1D0"/>
<keyword evidence="2" id="KW-1185">Reference proteome</keyword>
<name>A0AA88E1D0_FICCA</name>
<evidence type="ECO:0000313" key="1">
    <source>
        <dbReference type="EMBL" id="GMN65843.1"/>
    </source>
</evidence>
<dbReference type="Proteomes" id="UP001187192">
    <property type="component" value="Unassembled WGS sequence"/>
</dbReference>
<evidence type="ECO:0000313" key="2">
    <source>
        <dbReference type="Proteomes" id="UP001187192"/>
    </source>
</evidence>
<gene>
    <name evidence="1" type="ORF">TIFTF001_034911</name>
</gene>
<protein>
    <submittedName>
        <fullName evidence="1">Uncharacterized protein</fullName>
    </submittedName>
</protein>
<organism evidence="1 2">
    <name type="scientific">Ficus carica</name>
    <name type="common">Common fig</name>
    <dbReference type="NCBI Taxonomy" id="3494"/>
    <lineage>
        <taxon>Eukaryota</taxon>
        <taxon>Viridiplantae</taxon>
        <taxon>Streptophyta</taxon>
        <taxon>Embryophyta</taxon>
        <taxon>Tracheophyta</taxon>
        <taxon>Spermatophyta</taxon>
        <taxon>Magnoliopsida</taxon>
        <taxon>eudicotyledons</taxon>
        <taxon>Gunneridae</taxon>
        <taxon>Pentapetalae</taxon>
        <taxon>rosids</taxon>
        <taxon>fabids</taxon>
        <taxon>Rosales</taxon>
        <taxon>Moraceae</taxon>
        <taxon>Ficeae</taxon>
        <taxon>Ficus</taxon>
    </lineage>
</organism>